<dbReference type="SUPFAM" id="SSF52172">
    <property type="entry name" value="CheY-like"/>
    <property type="match status" value="1"/>
</dbReference>
<dbReference type="EMBL" id="CP007155">
    <property type="protein sequence ID" value="AHH94413.1"/>
    <property type="molecule type" value="Genomic_DNA"/>
</dbReference>
<dbReference type="STRING" id="1449976.KALB_1040"/>
<evidence type="ECO:0000313" key="7">
    <source>
        <dbReference type="Proteomes" id="UP000019225"/>
    </source>
</evidence>
<feature type="domain" description="OmpR/PhoB-type" evidence="5">
    <location>
        <begin position="128"/>
        <end position="224"/>
    </location>
</feature>
<dbReference type="GO" id="GO:0000976">
    <property type="term" value="F:transcription cis-regulatory region binding"/>
    <property type="evidence" value="ECO:0007669"/>
    <property type="project" value="TreeGrafter"/>
</dbReference>
<dbReference type="InterPro" id="IPR011006">
    <property type="entry name" value="CheY-like_superfamily"/>
</dbReference>
<dbReference type="PANTHER" id="PTHR48111">
    <property type="entry name" value="REGULATOR OF RPOS"/>
    <property type="match status" value="1"/>
</dbReference>
<sequence length="227" mass="24529">MGAVSVARILVVEDTEAICAAVRSALRDGGYEVLARADGRELEVDLAQFRPDLVVLDVMLPGRDGFQLLDVIRRTSNAGVVMLTARDGVPDRLRGLQAGADDYVLKPFVLAELVARVGAVLRRLGRTPSTVQVGELVVDADSGVVLHAGSPVDVTATELRLLCYLAAQRGRVVSKTQILTSVWGYEDYDPNLVEVHVSSLRRKLEAHGPRLLHTVRGLGYVLRPGTS</sequence>
<reference evidence="6 7" key="1">
    <citation type="journal article" date="2014" name="BMC Genomics">
        <title>Complete genome sequence of producer of the glycopeptide antibiotic Aculeximycin Kutzneria albida DSM 43870T, a representative of minor genus of Pseudonocardiaceae.</title>
        <authorList>
            <person name="Rebets Y."/>
            <person name="Tokovenko B."/>
            <person name="Lushchyk I."/>
            <person name="Ruckert C."/>
            <person name="Zaburannyi N."/>
            <person name="Bechthold A."/>
            <person name="Kalinowski J."/>
            <person name="Luzhetskyy A."/>
        </authorList>
    </citation>
    <scope>NUCLEOTIDE SEQUENCE [LARGE SCALE GENOMIC DNA]</scope>
    <source>
        <strain evidence="6">DSM 43870</strain>
    </source>
</reference>
<accession>W5VZR4</accession>
<dbReference type="GO" id="GO:0005829">
    <property type="term" value="C:cytosol"/>
    <property type="evidence" value="ECO:0007669"/>
    <property type="project" value="TreeGrafter"/>
</dbReference>
<keyword evidence="1 3" id="KW-0238">DNA-binding</keyword>
<dbReference type="KEGG" id="kal:KALB_1040"/>
<dbReference type="Gene3D" id="3.40.50.2300">
    <property type="match status" value="1"/>
</dbReference>
<keyword evidence="2" id="KW-0597">Phosphoprotein</keyword>
<evidence type="ECO:0000259" key="4">
    <source>
        <dbReference type="PROSITE" id="PS50110"/>
    </source>
</evidence>
<dbReference type="PANTHER" id="PTHR48111:SF28">
    <property type="entry name" value="TRANSCRIPTIONAL REGULATORY PROTEIN TCRX-RELATED"/>
    <property type="match status" value="1"/>
</dbReference>
<keyword evidence="7" id="KW-1185">Reference proteome</keyword>
<dbReference type="InterPro" id="IPR001789">
    <property type="entry name" value="Sig_transdc_resp-reg_receiver"/>
</dbReference>
<evidence type="ECO:0000259" key="5">
    <source>
        <dbReference type="PROSITE" id="PS51755"/>
    </source>
</evidence>
<dbReference type="Pfam" id="PF00486">
    <property type="entry name" value="Trans_reg_C"/>
    <property type="match status" value="1"/>
</dbReference>
<dbReference type="PROSITE" id="PS51755">
    <property type="entry name" value="OMPR_PHOB"/>
    <property type="match status" value="1"/>
</dbReference>
<dbReference type="PATRIC" id="fig|1449976.3.peg.1043"/>
<evidence type="ECO:0000256" key="1">
    <source>
        <dbReference type="ARBA" id="ARBA00023125"/>
    </source>
</evidence>
<dbReference type="GO" id="GO:0006355">
    <property type="term" value="P:regulation of DNA-templated transcription"/>
    <property type="evidence" value="ECO:0007669"/>
    <property type="project" value="InterPro"/>
</dbReference>
<feature type="domain" description="Response regulatory" evidence="4">
    <location>
        <begin position="8"/>
        <end position="121"/>
    </location>
</feature>
<evidence type="ECO:0000313" key="6">
    <source>
        <dbReference type="EMBL" id="AHH94413.1"/>
    </source>
</evidence>
<dbReference type="HOGENOM" id="CLU_000445_30_1_11"/>
<proteinExistence type="predicted"/>
<dbReference type="Gene3D" id="1.10.10.10">
    <property type="entry name" value="Winged helix-like DNA-binding domain superfamily/Winged helix DNA-binding domain"/>
    <property type="match status" value="1"/>
</dbReference>
<dbReference type="OrthoDB" id="5177151at2"/>
<dbReference type="PROSITE" id="PS50110">
    <property type="entry name" value="RESPONSE_REGULATORY"/>
    <property type="match status" value="1"/>
</dbReference>
<organism evidence="6 7">
    <name type="scientific">Kutzneria albida DSM 43870</name>
    <dbReference type="NCBI Taxonomy" id="1449976"/>
    <lineage>
        <taxon>Bacteria</taxon>
        <taxon>Bacillati</taxon>
        <taxon>Actinomycetota</taxon>
        <taxon>Actinomycetes</taxon>
        <taxon>Pseudonocardiales</taxon>
        <taxon>Pseudonocardiaceae</taxon>
        <taxon>Kutzneria</taxon>
    </lineage>
</organism>
<dbReference type="Gene3D" id="6.10.250.690">
    <property type="match status" value="1"/>
</dbReference>
<dbReference type="SUPFAM" id="SSF46894">
    <property type="entry name" value="C-terminal effector domain of the bipartite response regulators"/>
    <property type="match status" value="1"/>
</dbReference>
<dbReference type="Pfam" id="PF00072">
    <property type="entry name" value="Response_reg"/>
    <property type="match status" value="1"/>
</dbReference>
<evidence type="ECO:0000256" key="3">
    <source>
        <dbReference type="PROSITE-ProRule" id="PRU01091"/>
    </source>
</evidence>
<dbReference type="CDD" id="cd00383">
    <property type="entry name" value="trans_reg_C"/>
    <property type="match status" value="1"/>
</dbReference>
<protein>
    <submittedName>
        <fullName evidence="6">Two component transcription regulator, winged helix family</fullName>
    </submittedName>
</protein>
<dbReference type="InterPro" id="IPR016032">
    <property type="entry name" value="Sig_transdc_resp-reg_C-effctor"/>
</dbReference>
<dbReference type="RefSeq" id="WP_025354657.1">
    <property type="nucleotide sequence ID" value="NZ_CP007155.1"/>
</dbReference>
<dbReference type="SMART" id="SM00862">
    <property type="entry name" value="Trans_reg_C"/>
    <property type="match status" value="1"/>
</dbReference>
<dbReference type="GO" id="GO:0032993">
    <property type="term" value="C:protein-DNA complex"/>
    <property type="evidence" value="ECO:0007669"/>
    <property type="project" value="TreeGrafter"/>
</dbReference>
<dbReference type="InterPro" id="IPR036388">
    <property type="entry name" value="WH-like_DNA-bd_sf"/>
</dbReference>
<dbReference type="eggNOG" id="COG0745">
    <property type="taxonomic scope" value="Bacteria"/>
</dbReference>
<dbReference type="CDD" id="cd17574">
    <property type="entry name" value="REC_OmpR"/>
    <property type="match status" value="1"/>
</dbReference>
<dbReference type="Proteomes" id="UP000019225">
    <property type="component" value="Chromosome"/>
</dbReference>
<feature type="modified residue" description="4-aspartylphosphate" evidence="2">
    <location>
        <position position="57"/>
    </location>
</feature>
<dbReference type="AlphaFoldDB" id="W5VZR4"/>
<gene>
    <name evidence="6" type="ORF">KALB_1040</name>
</gene>
<name>W5VZR4_9PSEU</name>
<dbReference type="InterPro" id="IPR039420">
    <property type="entry name" value="WalR-like"/>
</dbReference>
<evidence type="ECO:0000256" key="2">
    <source>
        <dbReference type="PROSITE-ProRule" id="PRU00169"/>
    </source>
</evidence>
<dbReference type="GO" id="GO:0000156">
    <property type="term" value="F:phosphorelay response regulator activity"/>
    <property type="evidence" value="ECO:0007669"/>
    <property type="project" value="TreeGrafter"/>
</dbReference>
<feature type="DNA-binding region" description="OmpR/PhoB-type" evidence="3">
    <location>
        <begin position="128"/>
        <end position="224"/>
    </location>
</feature>
<dbReference type="SMART" id="SM00448">
    <property type="entry name" value="REC"/>
    <property type="match status" value="1"/>
</dbReference>
<dbReference type="InterPro" id="IPR001867">
    <property type="entry name" value="OmpR/PhoB-type_DNA-bd"/>
</dbReference>